<gene>
    <name evidence="4" type="ORF">ABR748_36950</name>
    <name evidence="5" type="ORF">G3I39_03945</name>
</gene>
<reference evidence="4 7" key="2">
    <citation type="submission" date="2024-01" db="EMBL/GenBank/DDBJ databases">
        <title>Metagenomic exploration of the rhizosphere soil microbial community and their significance in facilitating the development of wild simulated ginseng.</title>
        <authorList>
            <person name="Huang J."/>
        </authorList>
    </citation>
    <scope>NUCLEOTIDE SEQUENCE [LARGE SCALE GENOMIC DNA]</scope>
    <source>
        <strain evidence="4 7">WY141</strain>
    </source>
</reference>
<reference evidence="5 6" key="1">
    <citation type="submission" date="2020-01" db="EMBL/GenBank/DDBJ databases">
        <title>Insect and environment-associated Actinomycetes.</title>
        <authorList>
            <person name="Currrie C."/>
            <person name="Chevrette M."/>
            <person name="Carlson C."/>
            <person name="Stubbendieck R."/>
            <person name="Wendt-Pienkowski E."/>
        </authorList>
    </citation>
    <scope>NUCLEOTIDE SEQUENCE [LARGE SCALE GENOMIC DNA]</scope>
    <source>
        <strain evidence="5 6">SID14438</strain>
    </source>
</reference>
<sequence length="157" mass="16847">MEQLTMTGQKRREAAARGTVRDSAAYDMAPGEIARARAFVREFLDTVRSQNGLTISARAADISQLVVSELATNVCKYAPGPCLLDVESDGVLLDISMWDSGPVLPTASPADPTRIGQHGLELVLMVCQSFTVHSEPVGKRIRVQVPLGGDPSAPNTW</sequence>
<evidence type="ECO:0000313" key="5">
    <source>
        <dbReference type="EMBL" id="NEB66220.1"/>
    </source>
</evidence>
<proteinExistence type="predicted"/>
<evidence type="ECO:0000313" key="6">
    <source>
        <dbReference type="Proteomes" id="UP000471648"/>
    </source>
</evidence>
<keyword evidence="5" id="KW-0547">Nucleotide-binding</keyword>
<name>A0A6N9V058_STRMI</name>
<dbReference type="EMBL" id="JBEJUE010000071">
    <property type="protein sequence ID" value="MER0429730.1"/>
    <property type="molecule type" value="Genomic_DNA"/>
</dbReference>
<keyword evidence="1" id="KW-0808">Transferase</keyword>
<accession>A0A6N9V058</accession>
<feature type="domain" description="Histidine kinase/HSP90-like ATPase" evidence="3">
    <location>
        <begin position="34"/>
        <end position="144"/>
    </location>
</feature>
<dbReference type="GO" id="GO:0004674">
    <property type="term" value="F:protein serine/threonine kinase activity"/>
    <property type="evidence" value="ECO:0007669"/>
    <property type="project" value="UniProtKB-KW"/>
</dbReference>
<dbReference type="Gene3D" id="3.30.565.10">
    <property type="entry name" value="Histidine kinase-like ATPase, C-terminal domain"/>
    <property type="match status" value="1"/>
</dbReference>
<dbReference type="InterPro" id="IPR050267">
    <property type="entry name" value="Anti-sigma-factor_SerPK"/>
</dbReference>
<dbReference type="AlphaFoldDB" id="A0A6N9V058"/>
<dbReference type="InterPro" id="IPR036890">
    <property type="entry name" value="HATPase_C_sf"/>
</dbReference>
<dbReference type="InterPro" id="IPR003594">
    <property type="entry name" value="HATPase_dom"/>
</dbReference>
<evidence type="ECO:0000313" key="4">
    <source>
        <dbReference type="EMBL" id="MER0429730.1"/>
    </source>
</evidence>
<comment type="caution">
    <text evidence="5">The sequence shown here is derived from an EMBL/GenBank/DDBJ whole genome shotgun (WGS) entry which is preliminary data.</text>
</comment>
<evidence type="ECO:0000256" key="2">
    <source>
        <dbReference type="SAM" id="MobiDB-lite"/>
    </source>
</evidence>
<dbReference type="PANTHER" id="PTHR35526">
    <property type="entry name" value="ANTI-SIGMA-F FACTOR RSBW-RELATED"/>
    <property type="match status" value="1"/>
</dbReference>
<protein>
    <submittedName>
        <fullName evidence="5">ATP-binding protein</fullName>
    </submittedName>
</protein>
<evidence type="ECO:0000259" key="3">
    <source>
        <dbReference type="Pfam" id="PF13581"/>
    </source>
</evidence>
<dbReference type="GO" id="GO:0005524">
    <property type="term" value="F:ATP binding"/>
    <property type="evidence" value="ECO:0007669"/>
    <property type="project" value="UniProtKB-KW"/>
</dbReference>
<dbReference type="Proteomes" id="UP000471648">
    <property type="component" value="Unassembled WGS sequence"/>
</dbReference>
<dbReference type="PANTHER" id="PTHR35526:SF3">
    <property type="entry name" value="ANTI-SIGMA-F FACTOR RSBW"/>
    <property type="match status" value="1"/>
</dbReference>
<keyword evidence="5" id="KW-0067">ATP-binding</keyword>
<dbReference type="Pfam" id="PF13581">
    <property type="entry name" value="HATPase_c_2"/>
    <property type="match status" value="1"/>
</dbReference>
<evidence type="ECO:0000256" key="1">
    <source>
        <dbReference type="ARBA" id="ARBA00022527"/>
    </source>
</evidence>
<keyword evidence="1" id="KW-0723">Serine/threonine-protein kinase</keyword>
<dbReference type="RefSeq" id="WP_164356258.1">
    <property type="nucleotide sequence ID" value="NZ_CP108360.1"/>
</dbReference>
<keyword evidence="1" id="KW-0418">Kinase</keyword>
<organism evidence="5 6">
    <name type="scientific">Streptomyces microflavus</name>
    <name type="common">Streptomyces lipmanii</name>
    <dbReference type="NCBI Taxonomy" id="1919"/>
    <lineage>
        <taxon>Bacteria</taxon>
        <taxon>Bacillati</taxon>
        <taxon>Actinomycetota</taxon>
        <taxon>Actinomycetes</taxon>
        <taxon>Kitasatosporales</taxon>
        <taxon>Streptomycetaceae</taxon>
        <taxon>Streptomyces</taxon>
    </lineage>
</organism>
<dbReference type="EMBL" id="JAAGME010000193">
    <property type="protein sequence ID" value="NEB66220.1"/>
    <property type="molecule type" value="Genomic_DNA"/>
</dbReference>
<feature type="region of interest" description="Disordered" evidence="2">
    <location>
        <begin position="1"/>
        <end position="21"/>
    </location>
</feature>
<dbReference type="Proteomes" id="UP001456562">
    <property type="component" value="Unassembled WGS sequence"/>
</dbReference>
<evidence type="ECO:0000313" key="7">
    <source>
        <dbReference type="Proteomes" id="UP001456562"/>
    </source>
</evidence>
<dbReference type="CDD" id="cd16936">
    <property type="entry name" value="HATPase_RsbW-like"/>
    <property type="match status" value="1"/>
</dbReference>
<keyword evidence="7" id="KW-1185">Reference proteome</keyword>